<dbReference type="OrthoDB" id="364513at2759"/>
<dbReference type="Proteomes" id="UP000225706">
    <property type="component" value="Unassembled WGS sequence"/>
</dbReference>
<gene>
    <name evidence="2" type="primary">Gtf2h4</name>
    <name evidence="2" type="ORF">AWC38_SpisGene8029</name>
</gene>
<keyword evidence="1" id="KW-0227">DNA damage</keyword>
<proteinExistence type="inferred from homology"/>
<dbReference type="GO" id="GO:0006289">
    <property type="term" value="P:nucleotide-excision repair"/>
    <property type="evidence" value="ECO:0007669"/>
    <property type="project" value="InterPro"/>
</dbReference>
<keyword evidence="3" id="KW-1185">Reference proteome</keyword>
<keyword evidence="1" id="KW-0539">Nucleus</keyword>
<organism evidence="2 3">
    <name type="scientific">Stylophora pistillata</name>
    <name type="common">Smooth cauliflower coral</name>
    <dbReference type="NCBI Taxonomy" id="50429"/>
    <lineage>
        <taxon>Eukaryota</taxon>
        <taxon>Metazoa</taxon>
        <taxon>Cnidaria</taxon>
        <taxon>Anthozoa</taxon>
        <taxon>Hexacorallia</taxon>
        <taxon>Scleractinia</taxon>
        <taxon>Astrocoeniina</taxon>
        <taxon>Pocilloporidae</taxon>
        <taxon>Stylophora</taxon>
    </lineage>
</organism>
<name>A0A2B4S9B8_STYPI</name>
<protein>
    <recommendedName>
        <fullName evidence="1">General transcription factor IIH subunit 4</fullName>
    </recommendedName>
</protein>
<evidence type="ECO:0000313" key="2">
    <source>
        <dbReference type="EMBL" id="PFX27254.1"/>
    </source>
</evidence>
<dbReference type="Pfam" id="PF03849">
    <property type="entry name" value="Tfb2"/>
    <property type="match status" value="1"/>
</dbReference>
<dbReference type="GO" id="GO:0005675">
    <property type="term" value="C:transcription factor TFIIH holo complex"/>
    <property type="evidence" value="ECO:0007669"/>
    <property type="project" value="TreeGrafter"/>
</dbReference>
<evidence type="ECO:0000256" key="1">
    <source>
        <dbReference type="RuleBase" id="RU364024"/>
    </source>
</evidence>
<comment type="subcellular location">
    <subcellularLocation>
        <location evidence="1">Nucleus</location>
    </subcellularLocation>
</comment>
<dbReference type="GO" id="GO:0001671">
    <property type="term" value="F:ATPase activator activity"/>
    <property type="evidence" value="ECO:0007669"/>
    <property type="project" value="InterPro"/>
</dbReference>
<comment type="caution">
    <text evidence="2">The sequence shown here is derived from an EMBL/GenBank/DDBJ whole genome shotgun (WGS) entry which is preliminary data.</text>
</comment>
<keyword evidence="1" id="KW-0805">Transcription regulation</keyword>
<dbReference type="GO" id="GO:0003690">
    <property type="term" value="F:double-stranded DNA binding"/>
    <property type="evidence" value="ECO:0007669"/>
    <property type="project" value="TreeGrafter"/>
</dbReference>
<dbReference type="STRING" id="50429.A0A2B4S9B8"/>
<comment type="similarity">
    <text evidence="1">Belongs to the TFB2 family.</text>
</comment>
<dbReference type="EMBL" id="LSMT01000107">
    <property type="protein sequence ID" value="PFX27254.1"/>
    <property type="molecule type" value="Genomic_DNA"/>
</dbReference>
<sequence length="309" mass="34862">MDEAITNALDGAEDDDVWQEDDDCNPFNNEDGDDDLYYAEELDREAAEIDEDEHYIGSINRLKSLRIWKESSGGVPNRLEMNATFRSNLKIALCGGGNPWIGSGEQNERDKHARDIPFLDNYSMERWESVLHFMTGYTSSEEGAAVSQDVVRVLAGTSQVISPAGFQFLLMDTASQVWYFMIQYLETVEGIGMDLVECLSFLFQISFASLGKDYSTEGMSESQLKFLQHLREFGLVFQRKRKSRRYYPTRLAINLASAGIGSSTVINTDQKGFIVVETNYRLYAYTNSSLQVALVGLFAEILCRVTIVN</sequence>
<dbReference type="PANTHER" id="PTHR13152:SF0">
    <property type="entry name" value="GENERAL TRANSCRIPTION FACTOR IIH SUBUNIT 4"/>
    <property type="match status" value="1"/>
</dbReference>
<dbReference type="GO" id="GO:0000439">
    <property type="term" value="C:transcription factor TFIIH core complex"/>
    <property type="evidence" value="ECO:0007669"/>
    <property type="project" value="InterPro"/>
</dbReference>
<comment type="function">
    <text evidence="1">Component of the general transcription and DNA repair factor IIH (TFIIH) core complex which is involved in general and transcription-coupled nucleotide excision repair (NER) of damaged DNA.</text>
</comment>
<keyword evidence="1" id="KW-0804">Transcription</keyword>
<dbReference type="AlphaFoldDB" id="A0A2B4S9B8"/>
<evidence type="ECO:0000313" key="3">
    <source>
        <dbReference type="Proteomes" id="UP000225706"/>
    </source>
</evidence>
<reference evidence="3" key="1">
    <citation type="journal article" date="2017" name="bioRxiv">
        <title>Comparative analysis of the genomes of Stylophora pistillata and Acropora digitifera provides evidence for extensive differences between species of corals.</title>
        <authorList>
            <person name="Voolstra C.R."/>
            <person name="Li Y."/>
            <person name="Liew Y.J."/>
            <person name="Baumgarten S."/>
            <person name="Zoccola D."/>
            <person name="Flot J.-F."/>
            <person name="Tambutte S."/>
            <person name="Allemand D."/>
            <person name="Aranda M."/>
        </authorList>
    </citation>
    <scope>NUCLEOTIDE SEQUENCE [LARGE SCALE GENOMIC DNA]</scope>
</reference>
<keyword evidence="1" id="KW-0234">DNA repair</keyword>
<dbReference type="InterPro" id="IPR004598">
    <property type="entry name" value="TFIIH_p52/Tfb2"/>
</dbReference>
<accession>A0A2B4S9B8</accession>
<dbReference type="PANTHER" id="PTHR13152">
    <property type="entry name" value="TFIIH, POLYPEPTIDE 4"/>
    <property type="match status" value="1"/>
</dbReference>